<gene>
    <name evidence="2" type="ORF">DXA50_20030</name>
    <name evidence="1" type="ORF">I6J59_10400</name>
</gene>
<dbReference type="NCBIfam" id="TIGR01643">
    <property type="entry name" value="YD_repeat_2x"/>
    <property type="match status" value="1"/>
</dbReference>
<evidence type="ECO:0000313" key="2">
    <source>
        <dbReference type="EMBL" id="RGY10805.1"/>
    </source>
</evidence>
<protein>
    <submittedName>
        <fullName evidence="1">RHS repeat protein</fullName>
    </submittedName>
</protein>
<evidence type="ECO:0000313" key="1">
    <source>
        <dbReference type="EMBL" id="QRO48384.1"/>
    </source>
</evidence>
<sequence>MKTTTIITIIIFVHSVGLAQNVHKTTFQRPEVATLSAEVQAPVSLNSGALAIEIPLYTLKQGDITVPISISYDATGIRVGSHPGWTGQNWTLKAGGVITRVTKSIPDESRVAWDMYILNSVIRNEYFWGNAYNFGKLLEPDWNTTSKITEWAMPGDNFSELEPDEFIFNFCGHAGKFYLDANGPRVIGQNGYIIEPILLHNLPLYDGRRPIQENGRINDDAYTYQDGNDKQYVQLRDCRIFGFKIIDPQGFIYYFGEYEKVDNGTINYYDDNFTGIEATSNFFSQLYDENYSTWYLVKIVSPLGYQVEFEYENNPEYACATFSNNYSMTKMRVNDQASFWNLWSPGYMQISSEGQFLDGSLIITRYLKSIKTDDQTINFKKSKAQALDYDYSFIQSYLHEIARTSYNPNIVSVFYGLYRIADSRAILNNNRQTVQSKVFYPDLLGWAKLDEISINWNTGNTLPIKFLFSYRENLSERLQLTSIQKKSGTEMEPPYQFEYNNSKKLPSYLDLRTDHWGYYNGTLPSITNKANYINYRQPNSNYTDSEILKKITYPTGGKKEFIYEPNKYSKVVRRDRTTGNISIVSVPESTGGGLRIKEIIERSDTNTLDQRKIYSYSEGILNGEIQYYWPDYKGRLTNGNTYTSEKFFSSTMLPVSDNPAGGSVSYTKVTESIPGSGRIEYTFTNHDTHSDQNAVSIDPQKSAYSPFTSRAMERGKLIKEEVFKEQEAQPIRRITYTYYMPNQENFLRAVQVRNYTLFDGTSPNVIEGSAYKIYTDPVLLKTRKEEVITENTSIPFKTEVTYAYNDLYLVSQEDKKESNPLSTSLTSSKITYSYAHNTNRVLKDKNILTLVSSIKKYNNDDIILETGYQYMANLPVATRKCIYTQGPTTYHIIWSNNVFDIKGNPVFTFYEGTLGEVQIWGFNYKRLIARVQNIPNYNMIKEAINIDPREISPLMNPDMELINSLREKLPEALITTYTYDVRGNVTSITEPDGLKTTFEYDALDRLIAIKDHAGNLIESYDYHYKN</sequence>
<organism evidence="2 3">
    <name type="scientific">Butyricimonas virosa</name>
    <dbReference type="NCBI Taxonomy" id="544645"/>
    <lineage>
        <taxon>Bacteria</taxon>
        <taxon>Pseudomonadati</taxon>
        <taxon>Bacteroidota</taxon>
        <taxon>Bacteroidia</taxon>
        <taxon>Bacteroidales</taxon>
        <taxon>Odoribacteraceae</taxon>
        <taxon>Butyricimonas</taxon>
    </lineage>
</organism>
<keyword evidence="4" id="KW-1185">Reference proteome</keyword>
<name>A0A413IHG2_9BACT</name>
<dbReference type="Pfam" id="PF05593">
    <property type="entry name" value="RHS_repeat"/>
    <property type="match status" value="1"/>
</dbReference>
<dbReference type="EMBL" id="CP069450">
    <property type="protein sequence ID" value="QRO48384.1"/>
    <property type="molecule type" value="Genomic_DNA"/>
</dbReference>
<accession>A0A413IHG2</accession>
<dbReference type="EMBL" id="QSCR01000066">
    <property type="protein sequence ID" value="RGY10805.1"/>
    <property type="molecule type" value="Genomic_DNA"/>
</dbReference>
<reference evidence="2 3" key="1">
    <citation type="submission" date="2018-08" db="EMBL/GenBank/DDBJ databases">
        <title>A genome reference for cultivated species of the human gut microbiota.</title>
        <authorList>
            <person name="Zou Y."/>
            <person name="Xue W."/>
            <person name="Luo G."/>
        </authorList>
    </citation>
    <scope>NUCLEOTIDE SEQUENCE [LARGE SCALE GENOMIC DNA]</scope>
    <source>
        <strain evidence="2 3">OF02-7</strain>
    </source>
</reference>
<proteinExistence type="predicted"/>
<dbReference type="OrthoDB" id="9814627at2"/>
<reference evidence="1 4" key="2">
    <citation type="submission" date="2021-02" db="EMBL/GenBank/DDBJ databases">
        <title>FDA dAtabase for Regulatory Grade micrObial Sequences (FDA-ARGOS): Supporting development and validation of Infectious Disease Dx tests.</title>
        <authorList>
            <person name="Carlson P."/>
            <person name="Fischbach M."/>
            <person name="Hastie J."/>
            <person name="Bilen M."/>
            <person name="Cheng A."/>
            <person name="Tallon L."/>
            <person name="Sadzewicz L."/>
            <person name="Zhao X."/>
            <person name="Boylan J."/>
            <person name="Ott S."/>
            <person name="Bowen H."/>
            <person name="Vavikolanu K."/>
            <person name="Mehta A."/>
            <person name="Aluvathingal J."/>
            <person name="Nadendla S."/>
            <person name="Yan Y."/>
            <person name="Sichtig H."/>
        </authorList>
    </citation>
    <scope>NUCLEOTIDE SEQUENCE [LARGE SCALE GENOMIC DNA]</scope>
    <source>
        <strain evidence="1 4">FDAARGOS_1229</strain>
    </source>
</reference>
<dbReference type="Proteomes" id="UP000286063">
    <property type="component" value="Unassembled WGS sequence"/>
</dbReference>
<dbReference type="Proteomes" id="UP000654720">
    <property type="component" value="Chromosome"/>
</dbReference>
<dbReference type="GeneID" id="93099047"/>
<dbReference type="InterPro" id="IPR006530">
    <property type="entry name" value="YD"/>
</dbReference>
<dbReference type="Gene3D" id="2.180.10.10">
    <property type="entry name" value="RHS repeat-associated core"/>
    <property type="match status" value="1"/>
</dbReference>
<dbReference type="AlphaFoldDB" id="A0A413IHG2"/>
<dbReference type="RefSeq" id="WP_027201078.1">
    <property type="nucleotide sequence ID" value="NZ_CP069450.1"/>
</dbReference>
<dbReference type="InterPro" id="IPR031325">
    <property type="entry name" value="RHS_repeat"/>
</dbReference>
<evidence type="ECO:0000313" key="4">
    <source>
        <dbReference type="Proteomes" id="UP000654720"/>
    </source>
</evidence>
<evidence type="ECO:0000313" key="3">
    <source>
        <dbReference type="Proteomes" id="UP000286063"/>
    </source>
</evidence>